<dbReference type="OrthoDB" id="123104at2759"/>
<evidence type="ECO:0000256" key="1">
    <source>
        <dbReference type="SAM" id="Phobius"/>
    </source>
</evidence>
<evidence type="ECO:0000256" key="2">
    <source>
        <dbReference type="SAM" id="SignalP"/>
    </source>
</evidence>
<evidence type="ECO:0000313" key="6">
    <source>
        <dbReference type="Proteomes" id="UP000429607"/>
    </source>
</evidence>
<sequence length="768" mass="81865">MRPFLVVAGAFAVCTNALDTTGENKTQQLELAAATDGTCYWQVDLSCDLEDAANTLRLGAENECDVPIPVPTDNYVEDLRLNKFDVPAEGRASQNPFVQITGTNGKLSVATRKSSWYQYVTDAASVQRDIRFNGPGMYDMAIVANDYSGEVTCVGCIAVLDKFRPRFGSAGTCPDASSSPQKVTKVMTQAAFDELKRLETGYLAYTATSNVVNNPNSGGACNLDEDTAPVKKSFYGREKACDDPSDLCFSSAMLGSNLASLKTAPFTATSSSLQTAYATLESALNLQCTWCCRKNSVLREYFTKYYCPDDYSAPSSFRTVCAFDNTLPNKCTLNACLEAKGADIVTASVTVKGTVQTASTAVLNALPTRPVGSDVAKNVYYSIPCTSFSTTDTNCRYTAKLSQLLDVTRAFPTTFPTPPSTLDVKDFVFWRYNVNGRSFIKWDPLADTAITFTDSTTTIVLEAWTACGMAYSTTFTVNLYLHSTLACSKFPAMWKVVEKPGVQGTEGAYCAYGGSDFAVLKLDMAVADVLQQSDTTVTGSYTGVTCNIMVKPTGGSDASVVRLLQDSSSTTISKYYGVELVSNPSTAQKTTGVVRCTFTRTPRSNLLVLASAATGTDTNSIECSQTFAFTDCDKPELNGANSVCQDKCAGDAAPGVYEACGGSVVTSTATTTLLKTASTPTCCTKCSQAMTCNAVGSTDIKRCEPPSTPLLLAEMDEADEQSFAFATLPVLLVATALVAAVALVVAKQRANAAASATESQDAYYPLLE</sequence>
<organism evidence="4 6">
    <name type="scientific">Phytophthora rubi</name>
    <dbReference type="NCBI Taxonomy" id="129364"/>
    <lineage>
        <taxon>Eukaryota</taxon>
        <taxon>Sar</taxon>
        <taxon>Stramenopiles</taxon>
        <taxon>Oomycota</taxon>
        <taxon>Peronosporomycetes</taxon>
        <taxon>Peronosporales</taxon>
        <taxon>Peronosporaceae</taxon>
        <taxon>Phytophthora</taxon>
    </lineage>
</organism>
<gene>
    <name evidence="4" type="ORF">PR001_g10351</name>
    <name evidence="3" type="ORF">PR002_g10500</name>
    <name evidence="5" type="ORF">PR003_g9751</name>
</gene>
<proteinExistence type="predicted"/>
<keyword evidence="2" id="KW-0732">Signal</keyword>
<evidence type="ECO:0000313" key="5">
    <source>
        <dbReference type="EMBL" id="KAE9341903.1"/>
    </source>
</evidence>
<feature type="chain" id="PRO_5036165183" evidence="2">
    <location>
        <begin position="18"/>
        <end position="768"/>
    </location>
</feature>
<evidence type="ECO:0000313" key="4">
    <source>
        <dbReference type="EMBL" id="KAE9032993.1"/>
    </source>
</evidence>
<keyword evidence="1" id="KW-1133">Transmembrane helix</keyword>
<protein>
    <submittedName>
        <fullName evidence="4">Uncharacterized protein</fullName>
    </submittedName>
</protein>
<comment type="caution">
    <text evidence="4">The sequence shown here is derived from an EMBL/GenBank/DDBJ whole genome shotgun (WGS) entry which is preliminary data.</text>
</comment>
<feature type="transmembrane region" description="Helical" evidence="1">
    <location>
        <begin position="723"/>
        <end position="746"/>
    </location>
</feature>
<reference evidence="6 8" key="1">
    <citation type="submission" date="2018-09" db="EMBL/GenBank/DDBJ databases">
        <title>Genomic investigation of the strawberry pathogen Phytophthora fragariae indicates pathogenicity is determined by transcriptional variation in three key races.</title>
        <authorList>
            <person name="Adams T.M."/>
            <person name="Armitage A.D."/>
            <person name="Sobczyk M.K."/>
            <person name="Bates H.J."/>
            <person name="Dunwell J.M."/>
            <person name="Nellist C.F."/>
            <person name="Harrison R.J."/>
        </authorList>
    </citation>
    <scope>NUCLEOTIDE SEQUENCE [LARGE SCALE GENOMIC DNA]</scope>
    <source>
        <strain evidence="4 6">SCRP249</strain>
        <strain evidence="3 8">SCRP324</strain>
        <strain evidence="5 7">SCRP333</strain>
    </source>
</reference>
<dbReference type="Proteomes" id="UP000429607">
    <property type="component" value="Unassembled WGS sequence"/>
</dbReference>
<evidence type="ECO:0000313" key="7">
    <source>
        <dbReference type="Proteomes" id="UP000434957"/>
    </source>
</evidence>
<keyword evidence="1" id="KW-0472">Membrane</keyword>
<evidence type="ECO:0000313" key="8">
    <source>
        <dbReference type="Proteomes" id="UP000435112"/>
    </source>
</evidence>
<dbReference type="Proteomes" id="UP000434957">
    <property type="component" value="Unassembled WGS sequence"/>
</dbReference>
<keyword evidence="1" id="KW-0812">Transmembrane</keyword>
<dbReference type="Proteomes" id="UP000435112">
    <property type="component" value="Unassembled WGS sequence"/>
</dbReference>
<keyword evidence="7" id="KW-1185">Reference proteome</keyword>
<feature type="signal peptide" evidence="2">
    <location>
        <begin position="1"/>
        <end position="17"/>
    </location>
</feature>
<evidence type="ECO:0000313" key="3">
    <source>
        <dbReference type="EMBL" id="KAE9028091.1"/>
    </source>
</evidence>
<accession>A0A6A3MUD0</accession>
<dbReference type="EMBL" id="QXFT01000513">
    <property type="protein sequence ID" value="KAE9341903.1"/>
    <property type="molecule type" value="Genomic_DNA"/>
</dbReference>
<name>A0A6A3MUD0_9STRA</name>
<dbReference type="EMBL" id="QXFU01000596">
    <property type="protein sequence ID" value="KAE9028091.1"/>
    <property type="molecule type" value="Genomic_DNA"/>
</dbReference>
<dbReference type="AlphaFoldDB" id="A0A6A3MUD0"/>
<dbReference type="EMBL" id="QXFV01000605">
    <property type="protein sequence ID" value="KAE9032993.1"/>
    <property type="molecule type" value="Genomic_DNA"/>
</dbReference>